<dbReference type="RefSeq" id="WP_204031957.1">
    <property type="nucleotide sequence ID" value="NZ_BOOW01000050.1"/>
</dbReference>
<accession>A0A919RN43</accession>
<evidence type="ECO:0000313" key="3">
    <source>
        <dbReference type="Proteomes" id="UP000606172"/>
    </source>
</evidence>
<evidence type="ECO:0000313" key="2">
    <source>
        <dbReference type="EMBL" id="GII96831.1"/>
    </source>
</evidence>
<dbReference type="EMBL" id="BOOW01000050">
    <property type="protein sequence ID" value="GII96831.1"/>
    <property type="molecule type" value="Genomic_DNA"/>
</dbReference>
<proteinExistence type="predicted"/>
<reference evidence="2" key="1">
    <citation type="submission" date="2021-01" db="EMBL/GenBank/DDBJ databases">
        <title>Whole genome shotgun sequence of Sinosporangium siamense NBRC 109515.</title>
        <authorList>
            <person name="Komaki H."/>
            <person name="Tamura T."/>
        </authorList>
    </citation>
    <scope>NUCLEOTIDE SEQUENCE</scope>
    <source>
        <strain evidence="2">NBRC 109515</strain>
    </source>
</reference>
<sequence>MRYIRVVWEHDFDEPVLIFSELDEEGWEIRKVQVYRNGHSEWADATYETDSVGLSEIPVPGVEEISSDPEFQAELIDADDFERAWLAAQAGRDPGA</sequence>
<protein>
    <recommendedName>
        <fullName evidence="1">DUF6881 domain-containing protein</fullName>
    </recommendedName>
</protein>
<dbReference type="AlphaFoldDB" id="A0A919RN43"/>
<gene>
    <name evidence="2" type="ORF">Ssi02_70620</name>
</gene>
<dbReference type="Proteomes" id="UP000606172">
    <property type="component" value="Unassembled WGS sequence"/>
</dbReference>
<dbReference type="Pfam" id="PF21812">
    <property type="entry name" value="DUF6881"/>
    <property type="match status" value="1"/>
</dbReference>
<name>A0A919RN43_9ACTN</name>
<keyword evidence="3" id="KW-1185">Reference proteome</keyword>
<dbReference type="InterPro" id="IPR049248">
    <property type="entry name" value="DUF6881"/>
</dbReference>
<comment type="caution">
    <text evidence="2">The sequence shown here is derived from an EMBL/GenBank/DDBJ whole genome shotgun (WGS) entry which is preliminary data.</text>
</comment>
<feature type="domain" description="DUF6881" evidence="1">
    <location>
        <begin position="2"/>
        <end position="88"/>
    </location>
</feature>
<evidence type="ECO:0000259" key="1">
    <source>
        <dbReference type="Pfam" id="PF21812"/>
    </source>
</evidence>
<organism evidence="2 3">
    <name type="scientific">Sinosporangium siamense</name>
    <dbReference type="NCBI Taxonomy" id="1367973"/>
    <lineage>
        <taxon>Bacteria</taxon>
        <taxon>Bacillati</taxon>
        <taxon>Actinomycetota</taxon>
        <taxon>Actinomycetes</taxon>
        <taxon>Streptosporangiales</taxon>
        <taxon>Streptosporangiaceae</taxon>
        <taxon>Sinosporangium</taxon>
    </lineage>
</organism>